<dbReference type="Gene3D" id="3.40.50.880">
    <property type="match status" value="1"/>
</dbReference>
<evidence type="ECO:0000256" key="4">
    <source>
        <dbReference type="ARBA" id="ARBA00022825"/>
    </source>
</evidence>
<evidence type="ECO:0000256" key="3">
    <source>
        <dbReference type="ARBA" id="ARBA00022801"/>
    </source>
</evidence>
<dbReference type="SUPFAM" id="SSF52317">
    <property type="entry name" value="Class I glutamine amidotransferase-like"/>
    <property type="match status" value="1"/>
</dbReference>
<dbReference type="InterPro" id="IPR029062">
    <property type="entry name" value="Class_I_gatase-like"/>
</dbReference>
<protein>
    <recommendedName>
        <fullName evidence="7">Peptidase S51</fullName>
    </recommendedName>
</protein>
<dbReference type="PANTHER" id="PTHR20842:SF0">
    <property type="entry name" value="ALPHA-ASPARTYL DIPEPTIDASE"/>
    <property type="match status" value="1"/>
</dbReference>
<dbReference type="Proteomes" id="UP000177053">
    <property type="component" value="Unassembled WGS sequence"/>
</dbReference>
<dbReference type="PANTHER" id="PTHR20842">
    <property type="entry name" value="PROTEASE S51 ALPHA-ASPARTYL DIPEPTIDASE"/>
    <property type="match status" value="1"/>
</dbReference>
<dbReference type="EMBL" id="MGFS01000020">
    <property type="protein sequence ID" value="OGM11329.1"/>
    <property type="molecule type" value="Genomic_DNA"/>
</dbReference>
<keyword evidence="4" id="KW-0720">Serine protease</keyword>
<comment type="caution">
    <text evidence="5">The sequence shown here is derived from an EMBL/GenBank/DDBJ whole genome shotgun (WGS) entry which is preliminary data.</text>
</comment>
<comment type="similarity">
    <text evidence="1">Belongs to the peptidase S51 family.</text>
</comment>
<evidence type="ECO:0000313" key="6">
    <source>
        <dbReference type="Proteomes" id="UP000177053"/>
    </source>
</evidence>
<dbReference type="CDD" id="cd03129">
    <property type="entry name" value="GAT1_Peptidase_E_like"/>
    <property type="match status" value="1"/>
</dbReference>
<accession>A0A1F7X982</accession>
<dbReference type="Pfam" id="PF03575">
    <property type="entry name" value="Peptidase_S51"/>
    <property type="match status" value="1"/>
</dbReference>
<keyword evidence="2" id="KW-0645">Protease</keyword>
<reference evidence="5 6" key="1">
    <citation type="journal article" date="2016" name="Nat. Commun.">
        <title>Thousands of microbial genomes shed light on interconnected biogeochemical processes in an aquifer system.</title>
        <authorList>
            <person name="Anantharaman K."/>
            <person name="Brown C.T."/>
            <person name="Hug L.A."/>
            <person name="Sharon I."/>
            <person name="Castelle C.J."/>
            <person name="Probst A.J."/>
            <person name="Thomas B.C."/>
            <person name="Singh A."/>
            <person name="Wilkins M.J."/>
            <person name="Karaoz U."/>
            <person name="Brodie E.L."/>
            <person name="Williams K.H."/>
            <person name="Hubbard S.S."/>
            <person name="Banfield J.F."/>
        </authorList>
    </citation>
    <scope>NUCLEOTIDE SEQUENCE [LARGE SCALE GENOMIC DNA]</scope>
</reference>
<evidence type="ECO:0008006" key="7">
    <source>
        <dbReference type="Google" id="ProtNLM"/>
    </source>
</evidence>
<dbReference type="InterPro" id="IPR005320">
    <property type="entry name" value="Peptidase_S51"/>
</dbReference>
<proteinExistence type="inferred from homology"/>
<evidence type="ECO:0000256" key="1">
    <source>
        <dbReference type="ARBA" id="ARBA00006534"/>
    </source>
</evidence>
<dbReference type="GO" id="GO:0006508">
    <property type="term" value="P:proteolysis"/>
    <property type="evidence" value="ECO:0007669"/>
    <property type="project" value="UniProtKB-KW"/>
</dbReference>
<gene>
    <name evidence="5" type="ORF">A2Z22_05075</name>
</gene>
<keyword evidence="3" id="KW-0378">Hydrolase</keyword>
<organism evidence="5 6">
    <name type="scientific">Candidatus Woesebacteria bacterium RBG_16_34_12</name>
    <dbReference type="NCBI Taxonomy" id="1802480"/>
    <lineage>
        <taxon>Bacteria</taxon>
        <taxon>Candidatus Woeseibacteriota</taxon>
    </lineage>
</organism>
<dbReference type="AlphaFoldDB" id="A0A1F7X982"/>
<dbReference type="GO" id="GO:0008236">
    <property type="term" value="F:serine-type peptidase activity"/>
    <property type="evidence" value="ECO:0007669"/>
    <property type="project" value="UniProtKB-KW"/>
</dbReference>
<evidence type="ECO:0000256" key="2">
    <source>
        <dbReference type="ARBA" id="ARBA00022670"/>
    </source>
</evidence>
<evidence type="ECO:0000313" key="5">
    <source>
        <dbReference type="EMBL" id="OGM11329.1"/>
    </source>
</evidence>
<sequence length="205" mass="23197">MKRLFLASNASNVAKNIAEELLPEKKSILFIKTASEVYGENPEWLEADRDALKSVGFDVFDYTFTNKNVNDIKQELKKREVIFISGGNTYYLLEKIQQSSVSKVIKSAVEAGMPYIGSSAGSVIAGPNIKPVGKLDGIDKAPHLKGFKALGLVDFVVYPHWGFEKYLDESIENMKENYVKDYKFILLTDYQYVRVEGDMYKIEKV</sequence>
<name>A0A1F7X982_9BACT</name>